<comment type="similarity">
    <text evidence="7">Belongs to the binding-protein-dependent transport system permease family.</text>
</comment>
<dbReference type="Proteomes" id="UP000197065">
    <property type="component" value="Unassembled WGS sequence"/>
</dbReference>
<evidence type="ECO:0000256" key="7">
    <source>
        <dbReference type="RuleBase" id="RU363032"/>
    </source>
</evidence>
<feature type="domain" description="ABC transmembrane type-1" evidence="8">
    <location>
        <begin position="148"/>
        <end position="337"/>
    </location>
</feature>
<dbReference type="AlphaFoldDB" id="A0A212R857"/>
<evidence type="ECO:0000313" key="10">
    <source>
        <dbReference type="Proteomes" id="UP000197065"/>
    </source>
</evidence>
<dbReference type="Gene3D" id="1.10.3720.10">
    <property type="entry name" value="MetI-like"/>
    <property type="match status" value="1"/>
</dbReference>
<dbReference type="Pfam" id="PF00528">
    <property type="entry name" value="BPD_transp_1"/>
    <property type="match status" value="1"/>
</dbReference>
<keyword evidence="6 7" id="KW-0472">Membrane</keyword>
<evidence type="ECO:0000313" key="9">
    <source>
        <dbReference type="EMBL" id="SNB68342.1"/>
    </source>
</evidence>
<evidence type="ECO:0000256" key="4">
    <source>
        <dbReference type="ARBA" id="ARBA00022692"/>
    </source>
</evidence>
<dbReference type="OrthoDB" id="9815445at2"/>
<feature type="transmembrane region" description="Helical" evidence="7">
    <location>
        <begin position="217"/>
        <end position="237"/>
    </location>
</feature>
<name>A0A212R857_9PROT</name>
<evidence type="ECO:0000256" key="3">
    <source>
        <dbReference type="ARBA" id="ARBA00022475"/>
    </source>
</evidence>
<keyword evidence="10" id="KW-1185">Reference proteome</keyword>
<protein>
    <submittedName>
        <fullName evidence="9">Carbohydrate ABC transporter membrane protein 2, CUT1 family</fullName>
    </submittedName>
</protein>
<feature type="transmembrane region" description="Helical" evidence="7">
    <location>
        <begin position="316"/>
        <end position="337"/>
    </location>
</feature>
<dbReference type="GO" id="GO:0005886">
    <property type="term" value="C:plasma membrane"/>
    <property type="evidence" value="ECO:0007669"/>
    <property type="project" value="UniProtKB-SubCell"/>
</dbReference>
<dbReference type="PROSITE" id="PS50928">
    <property type="entry name" value="ABC_TM1"/>
    <property type="match status" value="1"/>
</dbReference>
<sequence>MNSLLTFVSRRRGTHGSLHWTDWVSYAYLCLGTIAMLWPVAWLVLSSFKSEGQLQDFPASVMPYSQVKVDVAGMQDQLPLFNVKTTDGTVTQMVQIRRVGITAEMAFPNEPGRTIEVNIDQRQPVTETKFAWGNYRDLFHSSDFVGYAWNSIFITAMSTIIVLFVNSLAAFALSKYEFRGRSTAYVLSIATLMIPPTIVLVPLFLVVNQLGLLNTPWGIILPGAATPAGVFLLRQYMLTIPDDLLDAARLDAASEWKIYWRIVLPLAAPALAVLAVFAIVWRWNDFLWPLIVLTRDDQFTLQLALNSYQGEPQMQWSSILAMTVLTLLPIACVFTFLQRYIQTGIAETGIR</sequence>
<dbReference type="InterPro" id="IPR035906">
    <property type="entry name" value="MetI-like_sf"/>
</dbReference>
<keyword evidence="3" id="KW-1003">Cell membrane</keyword>
<keyword evidence="5 7" id="KW-1133">Transmembrane helix</keyword>
<feature type="transmembrane region" description="Helical" evidence="7">
    <location>
        <begin position="20"/>
        <end position="45"/>
    </location>
</feature>
<evidence type="ECO:0000259" key="8">
    <source>
        <dbReference type="PROSITE" id="PS50928"/>
    </source>
</evidence>
<dbReference type="EMBL" id="FYEH01000006">
    <property type="protein sequence ID" value="SNB68342.1"/>
    <property type="molecule type" value="Genomic_DNA"/>
</dbReference>
<evidence type="ECO:0000256" key="5">
    <source>
        <dbReference type="ARBA" id="ARBA00022989"/>
    </source>
</evidence>
<dbReference type="SUPFAM" id="SSF161098">
    <property type="entry name" value="MetI-like"/>
    <property type="match status" value="1"/>
</dbReference>
<proteinExistence type="inferred from homology"/>
<dbReference type="InterPro" id="IPR000515">
    <property type="entry name" value="MetI-like"/>
</dbReference>
<feature type="transmembrane region" description="Helical" evidence="7">
    <location>
        <begin position="147"/>
        <end position="173"/>
    </location>
</feature>
<dbReference type="RefSeq" id="WP_088561467.1">
    <property type="nucleotide sequence ID" value="NZ_FYEH01000006.1"/>
</dbReference>
<organism evidence="9 10">
    <name type="scientific">Arboricoccus pini</name>
    <dbReference type="NCBI Taxonomy" id="1963835"/>
    <lineage>
        <taxon>Bacteria</taxon>
        <taxon>Pseudomonadati</taxon>
        <taxon>Pseudomonadota</taxon>
        <taxon>Alphaproteobacteria</taxon>
        <taxon>Geminicoccales</taxon>
        <taxon>Geminicoccaceae</taxon>
        <taxon>Arboricoccus</taxon>
    </lineage>
</organism>
<dbReference type="GO" id="GO:0055085">
    <property type="term" value="P:transmembrane transport"/>
    <property type="evidence" value="ECO:0007669"/>
    <property type="project" value="InterPro"/>
</dbReference>
<gene>
    <name evidence="9" type="ORF">SAMN07250955_106173</name>
</gene>
<reference evidence="9 10" key="1">
    <citation type="submission" date="2017-06" db="EMBL/GenBank/DDBJ databases">
        <authorList>
            <person name="Kim H.J."/>
            <person name="Triplett B.A."/>
        </authorList>
    </citation>
    <scope>NUCLEOTIDE SEQUENCE [LARGE SCALE GENOMIC DNA]</scope>
    <source>
        <strain evidence="9 10">B29T1</strain>
    </source>
</reference>
<evidence type="ECO:0000256" key="1">
    <source>
        <dbReference type="ARBA" id="ARBA00004651"/>
    </source>
</evidence>
<dbReference type="CDD" id="cd06261">
    <property type="entry name" value="TM_PBP2"/>
    <property type="match status" value="1"/>
</dbReference>
<comment type="subcellular location">
    <subcellularLocation>
        <location evidence="1 7">Cell membrane</location>
        <topology evidence="1 7">Multi-pass membrane protein</topology>
    </subcellularLocation>
</comment>
<keyword evidence="4 7" id="KW-0812">Transmembrane</keyword>
<evidence type="ECO:0000256" key="6">
    <source>
        <dbReference type="ARBA" id="ARBA00023136"/>
    </source>
</evidence>
<keyword evidence="2 7" id="KW-0813">Transport</keyword>
<evidence type="ECO:0000256" key="2">
    <source>
        <dbReference type="ARBA" id="ARBA00022448"/>
    </source>
</evidence>
<accession>A0A212R857</accession>
<feature type="transmembrane region" description="Helical" evidence="7">
    <location>
        <begin position="258"/>
        <end position="281"/>
    </location>
</feature>
<feature type="transmembrane region" description="Helical" evidence="7">
    <location>
        <begin position="185"/>
        <end position="205"/>
    </location>
</feature>
<dbReference type="PANTHER" id="PTHR43744:SF12">
    <property type="entry name" value="ABC TRANSPORTER PERMEASE PROTEIN MG189-RELATED"/>
    <property type="match status" value="1"/>
</dbReference>
<dbReference type="PANTHER" id="PTHR43744">
    <property type="entry name" value="ABC TRANSPORTER PERMEASE PROTEIN MG189-RELATED-RELATED"/>
    <property type="match status" value="1"/>
</dbReference>